<evidence type="ECO:0000256" key="2">
    <source>
        <dbReference type="ARBA" id="ARBA00023043"/>
    </source>
</evidence>
<evidence type="ECO:0000256" key="3">
    <source>
        <dbReference type="PROSITE-ProRule" id="PRU00023"/>
    </source>
</evidence>
<dbReference type="AlphaFoldDB" id="A0A1W0A5P3"/>
<dbReference type="SUPFAM" id="SSF48403">
    <property type="entry name" value="Ankyrin repeat"/>
    <property type="match status" value="1"/>
</dbReference>
<comment type="caution">
    <text evidence="4">The sequence shown here is derived from an EMBL/GenBank/DDBJ whole genome shotgun (WGS) entry which is preliminary data.</text>
</comment>
<evidence type="ECO:0000256" key="1">
    <source>
        <dbReference type="ARBA" id="ARBA00022737"/>
    </source>
</evidence>
<proteinExistence type="predicted"/>
<dbReference type="Proteomes" id="UP000243217">
    <property type="component" value="Unassembled WGS sequence"/>
</dbReference>
<dbReference type="Gene3D" id="1.25.40.20">
    <property type="entry name" value="Ankyrin repeat-containing domain"/>
    <property type="match status" value="1"/>
</dbReference>
<organism evidence="4 5">
    <name type="scientific">Thraustotheca clavata</name>
    <dbReference type="NCBI Taxonomy" id="74557"/>
    <lineage>
        <taxon>Eukaryota</taxon>
        <taxon>Sar</taxon>
        <taxon>Stramenopiles</taxon>
        <taxon>Oomycota</taxon>
        <taxon>Saprolegniomycetes</taxon>
        <taxon>Saprolegniales</taxon>
        <taxon>Achlyaceae</taxon>
        <taxon>Thraustotheca</taxon>
    </lineage>
</organism>
<evidence type="ECO:0000313" key="4">
    <source>
        <dbReference type="EMBL" id="OQS05538.1"/>
    </source>
</evidence>
<keyword evidence="5" id="KW-1185">Reference proteome</keyword>
<keyword evidence="1" id="KW-0677">Repeat</keyword>
<name>A0A1W0A5P3_9STRA</name>
<gene>
    <name evidence="4" type="ORF">THRCLA_20591</name>
</gene>
<dbReference type="InterPro" id="IPR036770">
    <property type="entry name" value="Ankyrin_rpt-contain_sf"/>
</dbReference>
<reference evidence="4 5" key="1">
    <citation type="journal article" date="2014" name="Genome Biol. Evol.">
        <title>The secreted proteins of Achlya hypogyna and Thraustotheca clavata identify the ancestral oomycete secretome and reveal gene acquisitions by horizontal gene transfer.</title>
        <authorList>
            <person name="Misner I."/>
            <person name="Blouin N."/>
            <person name="Leonard G."/>
            <person name="Richards T.A."/>
            <person name="Lane C.E."/>
        </authorList>
    </citation>
    <scope>NUCLEOTIDE SEQUENCE [LARGE SCALE GENOMIC DNA]</scope>
    <source>
        <strain evidence="4 5">ATCC 34112</strain>
    </source>
</reference>
<protein>
    <submittedName>
        <fullName evidence="4">Uncharacterized protein</fullName>
    </submittedName>
</protein>
<evidence type="ECO:0000313" key="5">
    <source>
        <dbReference type="Proteomes" id="UP000243217"/>
    </source>
</evidence>
<accession>A0A1W0A5P3</accession>
<dbReference type="InterPro" id="IPR002110">
    <property type="entry name" value="Ankyrin_rpt"/>
</dbReference>
<dbReference type="EMBL" id="JNBS01000447">
    <property type="protein sequence ID" value="OQS05538.1"/>
    <property type="molecule type" value="Genomic_DNA"/>
</dbReference>
<feature type="repeat" description="ANK" evidence="3">
    <location>
        <begin position="13"/>
        <end position="45"/>
    </location>
</feature>
<dbReference type="Pfam" id="PF12796">
    <property type="entry name" value="Ank_2"/>
    <property type="match status" value="1"/>
</dbReference>
<dbReference type="STRING" id="74557.A0A1W0A5P3"/>
<dbReference type="PROSITE" id="PS50088">
    <property type="entry name" value="ANK_REPEAT"/>
    <property type="match status" value="2"/>
</dbReference>
<sequence>MKAGADINSKDKKKKTPLHYATSRGHINVVKSQLKAGAKIDSKDNRKRIPLHYAANNGHDLVVKLFLTY</sequence>
<dbReference type="PROSITE" id="PS50297">
    <property type="entry name" value="ANK_REP_REGION"/>
    <property type="match status" value="2"/>
</dbReference>
<keyword evidence="2 3" id="KW-0040">ANK repeat</keyword>
<dbReference type="OrthoDB" id="188462at2759"/>
<dbReference type="PANTHER" id="PTHR24171">
    <property type="entry name" value="ANKYRIN REPEAT DOMAIN-CONTAINING PROTEIN 39-RELATED"/>
    <property type="match status" value="1"/>
</dbReference>
<feature type="repeat" description="ANK" evidence="3">
    <location>
        <begin position="46"/>
        <end position="69"/>
    </location>
</feature>